<proteinExistence type="predicted"/>
<evidence type="ECO:0000313" key="2">
    <source>
        <dbReference type="Proteomes" id="UP001571980"/>
    </source>
</evidence>
<organism evidence="1 2">
    <name type="scientific">Pyrococcus kukulkanii</name>
    <dbReference type="NCBI Taxonomy" id="1609559"/>
    <lineage>
        <taxon>Archaea</taxon>
        <taxon>Methanobacteriati</taxon>
        <taxon>Methanobacteriota</taxon>
        <taxon>Thermococci</taxon>
        <taxon>Thermococcales</taxon>
        <taxon>Thermococcaceae</taxon>
        <taxon>Pyrococcus</taxon>
    </lineage>
</organism>
<reference evidence="1 2" key="1">
    <citation type="submission" date="2023-03" db="EMBL/GenBank/DDBJ databases">
        <title>Speciation in Pyrococcus: adaptation to high temperature as a mechanism.</title>
        <authorList>
            <person name="Gu J."/>
        </authorList>
    </citation>
    <scope>NUCLEOTIDE SEQUENCE [LARGE SCALE GENOMIC DNA]</scope>
    <source>
        <strain evidence="1 2">LMOA34</strain>
    </source>
</reference>
<sequence length="53" mass="5860">MAIQLSGMIAENARPRRMLGLKEGNYREAKELIKRYLVFSGAENGSSGKSSQD</sequence>
<comment type="caution">
    <text evidence="1">The sequence shown here is derived from an EMBL/GenBank/DDBJ whole genome shotgun (WGS) entry which is preliminary data.</text>
</comment>
<dbReference type="Proteomes" id="UP001571980">
    <property type="component" value="Unassembled WGS sequence"/>
</dbReference>
<dbReference type="EMBL" id="JARRIG010000001">
    <property type="protein sequence ID" value="MFA4803351.1"/>
    <property type="molecule type" value="Genomic_DNA"/>
</dbReference>
<keyword evidence="2" id="KW-1185">Reference proteome</keyword>
<gene>
    <name evidence="1" type="ORF">P8X34_01070</name>
</gene>
<evidence type="ECO:0000313" key="1">
    <source>
        <dbReference type="EMBL" id="MFA4803351.1"/>
    </source>
</evidence>
<name>A0ABV4T3U6_9EURY</name>
<protein>
    <recommendedName>
        <fullName evidence="3">Transposase</fullName>
    </recommendedName>
</protein>
<accession>A0ABV4T3U6</accession>
<evidence type="ECO:0008006" key="3">
    <source>
        <dbReference type="Google" id="ProtNLM"/>
    </source>
</evidence>
<dbReference type="RefSeq" id="WP_372823061.1">
    <property type="nucleotide sequence ID" value="NZ_JARRIF010000001.1"/>
</dbReference>